<evidence type="ECO:0000313" key="2">
    <source>
        <dbReference type="Proteomes" id="UP000295444"/>
    </source>
</evidence>
<protein>
    <submittedName>
        <fullName evidence="1">Uncharacterized protein</fullName>
    </submittedName>
</protein>
<accession>A0A4R6SJ46</accession>
<comment type="caution">
    <text evidence="1">The sequence shown here is derived from an EMBL/GenBank/DDBJ whole genome shotgun (WGS) entry which is preliminary data.</text>
</comment>
<keyword evidence="2" id="KW-1185">Reference proteome</keyword>
<organism evidence="1 2">
    <name type="scientific">Labedaea rhizosphaerae</name>
    <dbReference type="NCBI Taxonomy" id="598644"/>
    <lineage>
        <taxon>Bacteria</taxon>
        <taxon>Bacillati</taxon>
        <taxon>Actinomycetota</taxon>
        <taxon>Actinomycetes</taxon>
        <taxon>Pseudonocardiales</taxon>
        <taxon>Pseudonocardiaceae</taxon>
        <taxon>Labedaea</taxon>
    </lineage>
</organism>
<dbReference type="Proteomes" id="UP000295444">
    <property type="component" value="Unassembled WGS sequence"/>
</dbReference>
<sequence length="143" mass="15253">MPGLGATPATILTGSMTLAWQELPLRAGAVELLAEFYARAEVDPGEDLTARRVGLRETPQGKAVRLRTRQAAMTPRPQMVAITQCFAPFPGTDWLAVLTVTTPDLALDGILAQLTDQMIDSLEFTGVRSELRASSAPSAGSSR</sequence>
<name>A0A4R6SJ46_LABRH</name>
<reference evidence="1 2" key="1">
    <citation type="submission" date="2019-03" db="EMBL/GenBank/DDBJ databases">
        <title>Genomic Encyclopedia of Type Strains, Phase IV (KMG-IV): sequencing the most valuable type-strain genomes for metagenomic binning, comparative biology and taxonomic classification.</title>
        <authorList>
            <person name="Goeker M."/>
        </authorList>
    </citation>
    <scope>NUCLEOTIDE SEQUENCE [LARGE SCALE GENOMIC DNA]</scope>
    <source>
        <strain evidence="1 2">DSM 45361</strain>
    </source>
</reference>
<dbReference type="RefSeq" id="WP_133849661.1">
    <property type="nucleotide sequence ID" value="NZ_SNXZ01000002.1"/>
</dbReference>
<gene>
    <name evidence="1" type="ORF">EV186_102895</name>
</gene>
<dbReference type="AlphaFoldDB" id="A0A4R6SJ46"/>
<evidence type="ECO:0000313" key="1">
    <source>
        <dbReference type="EMBL" id="TDQ01028.1"/>
    </source>
</evidence>
<dbReference type="EMBL" id="SNXZ01000002">
    <property type="protein sequence ID" value="TDQ01028.1"/>
    <property type="molecule type" value="Genomic_DNA"/>
</dbReference>
<proteinExistence type="predicted"/>